<dbReference type="EMBL" id="CP003479">
    <property type="protein sequence ID" value="AFI03343.1"/>
    <property type="molecule type" value="Genomic_DNA"/>
</dbReference>
<dbReference type="InterPro" id="IPR014729">
    <property type="entry name" value="Rossmann-like_a/b/a_fold"/>
</dbReference>
<protein>
    <recommendedName>
        <fullName evidence="2">UspA domain-containing protein</fullName>
    </recommendedName>
</protein>
<dbReference type="PATRIC" id="fig|182217.3.peg.46"/>
<dbReference type="KEGG" id="hce:HCW_00220"/>
<dbReference type="Gene3D" id="3.40.50.620">
    <property type="entry name" value="HUPs"/>
    <property type="match status" value="1"/>
</dbReference>
<evidence type="ECO:0000259" key="2">
    <source>
        <dbReference type="Pfam" id="PF00582"/>
    </source>
</evidence>
<keyword evidence="4" id="KW-1185">Reference proteome</keyword>
<dbReference type="HOGENOM" id="CLU_1852429_0_0_7"/>
<feature type="domain" description="UspA" evidence="2">
    <location>
        <begin position="2"/>
        <end position="137"/>
    </location>
</feature>
<comment type="similarity">
    <text evidence="1">Belongs to the universal stress protein A family.</text>
</comment>
<proteinExistence type="inferred from homology"/>
<gene>
    <name evidence="3" type="ordered locus">HCW_00220</name>
</gene>
<dbReference type="Proteomes" id="UP000005010">
    <property type="component" value="Chromosome"/>
</dbReference>
<dbReference type="Pfam" id="PF00582">
    <property type="entry name" value="Usp"/>
    <property type="match status" value="1"/>
</dbReference>
<dbReference type="RefSeq" id="WP_014660219.1">
    <property type="nucleotide sequence ID" value="NC_017737.1"/>
</dbReference>
<dbReference type="InterPro" id="IPR006016">
    <property type="entry name" value="UspA"/>
</dbReference>
<dbReference type="CDD" id="cd00293">
    <property type="entry name" value="USP-like"/>
    <property type="match status" value="1"/>
</dbReference>
<dbReference type="AlphaFoldDB" id="I0EK74"/>
<dbReference type="PANTHER" id="PTHR46268">
    <property type="entry name" value="STRESS RESPONSE PROTEIN NHAX"/>
    <property type="match status" value="1"/>
</dbReference>
<dbReference type="eggNOG" id="COG0589">
    <property type="taxonomic scope" value="Bacteria"/>
</dbReference>
<evidence type="ECO:0000313" key="3">
    <source>
        <dbReference type="EMBL" id="AFI03343.1"/>
    </source>
</evidence>
<sequence>MNILFGISDTQECRNAVESAIKLAHSLKSVRFTLLHVSMEVFIYADNGMMDYGTTEALEEKKAKALLQEFSTLFEKEGIICEQVLKSGEPIDVVLDMAKDYDLLLIGASESNLLYRLFGSHQNRFIDQSPIPIMVAK</sequence>
<accession>I0EK74</accession>
<reference evidence="4" key="1">
    <citation type="submission" date="2012-04" db="EMBL/GenBank/DDBJ databases">
        <title>Complete genome sequence of Helicobacter cetorum strain MIT 00-7128.</title>
        <authorList>
            <person name="Kersulyte D."/>
            <person name="Berg D.E."/>
        </authorList>
    </citation>
    <scope>NUCLEOTIDE SEQUENCE [LARGE SCALE GENOMIC DNA]</scope>
    <source>
        <strain evidence="4">MIT 00-7128</strain>
    </source>
</reference>
<evidence type="ECO:0000313" key="4">
    <source>
        <dbReference type="Proteomes" id="UP000005010"/>
    </source>
</evidence>
<dbReference type="PANTHER" id="PTHR46268:SF15">
    <property type="entry name" value="UNIVERSAL STRESS PROTEIN HP_0031"/>
    <property type="match status" value="1"/>
</dbReference>
<organism evidence="3 4">
    <name type="scientific">Helicobacter cetorum (strain ATCC BAA-429 / MIT 00-7128)</name>
    <dbReference type="NCBI Taxonomy" id="182217"/>
    <lineage>
        <taxon>Bacteria</taxon>
        <taxon>Pseudomonadati</taxon>
        <taxon>Campylobacterota</taxon>
        <taxon>Epsilonproteobacteria</taxon>
        <taxon>Campylobacterales</taxon>
        <taxon>Helicobacteraceae</taxon>
        <taxon>Helicobacter</taxon>
    </lineage>
</organism>
<name>I0EK74_HELC0</name>
<dbReference type="STRING" id="182217.HCW_00220"/>
<evidence type="ECO:0000256" key="1">
    <source>
        <dbReference type="ARBA" id="ARBA00008791"/>
    </source>
</evidence>
<dbReference type="SUPFAM" id="SSF52402">
    <property type="entry name" value="Adenine nucleotide alpha hydrolases-like"/>
    <property type="match status" value="1"/>
</dbReference>